<dbReference type="Proteomes" id="UP000539350">
    <property type="component" value="Unassembled WGS sequence"/>
</dbReference>
<evidence type="ECO:0000313" key="1">
    <source>
        <dbReference type="EMBL" id="MBA6414311.1"/>
    </source>
</evidence>
<protein>
    <submittedName>
        <fullName evidence="1">PilW family protein</fullName>
    </submittedName>
</protein>
<evidence type="ECO:0000313" key="2">
    <source>
        <dbReference type="Proteomes" id="UP000539350"/>
    </source>
</evidence>
<reference evidence="1 2" key="1">
    <citation type="submission" date="2020-07" db="EMBL/GenBank/DDBJ databases">
        <title>Halieaceae bacterium, F7430, whole genome shotgun sequencing project.</title>
        <authorList>
            <person name="Jiang S."/>
            <person name="Liu Z.W."/>
            <person name="Du Z.J."/>
        </authorList>
    </citation>
    <scope>NUCLEOTIDE SEQUENCE [LARGE SCALE GENOMIC DNA]</scope>
    <source>
        <strain evidence="1 2">F7430</strain>
    </source>
</reference>
<name>A0A7W2TYN2_9GAMM</name>
<dbReference type="RefSeq" id="WP_182175313.1">
    <property type="nucleotide sequence ID" value="NZ_JACFXU010000018.1"/>
</dbReference>
<keyword evidence="2" id="KW-1185">Reference proteome</keyword>
<dbReference type="AlphaFoldDB" id="A0A7W2TYN2"/>
<gene>
    <name evidence="1" type="ORF">H2508_14440</name>
</gene>
<organism evidence="1 2">
    <name type="scientific">Sediminihaliea albiluteola</name>
    <dbReference type="NCBI Taxonomy" id="2758564"/>
    <lineage>
        <taxon>Bacteria</taxon>
        <taxon>Pseudomonadati</taxon>
        <taxon>Pseudomonadota</taxon>
        <taxon>Gammaproteobacteria</taxon>
        <taxon>Cellvibrionales</taxon>
        <taxon>Halieaceae</taxon>
        <taxon>Sediminihaliea</taxon>
    </lineage>
</organism>
<dbReference type="InterPro" id="IPR032092">
    <property type="entry name" value="PilW"/>
</dbReference>
<dbReference type="Pfam" id="PF16074">
    <property type="entry name" value="PilW"/>
    <property type="match status" value="1"/>
</dbReference>
<comment type="caution">
    <text evidence="1">The sequence shown here is derived from an EMBL/GenBank/DDBJ whole genome shotgun (WGS) entry which is preliminary data.</text>
</comment>
<accession>A0A7W2TYN2</accession>
<dbReference type="GO" id="GO:0043683">
    <property type="term" value="P:type IV pilus assembly"/>
    <property type="evidence" value="ECO:0007669"/>
    <property type="project" value="InterPro"/>
</dbReference>
<proteinExistence type="predicted"/>
<dbReference type="EMBL" id="JACFXU010000018">
    <property type="protein sequence ID" value="MBA6414311.1"/>
    <property type="molecule type" value="Genomic_DNA"/>
</dbReference>
<sequence>MLELLVAMVLGLLLSAALIVVYLESKRNFLIEDEMARMQENGRFALSLLSRELSLANFFAGQHHIFSQLLPQTAPSCGAAKAWALSPVPALDLIKEGAAASLLTVNELALGCLGSVAKDIQPGTDILAIKRTATEPSLENGVLPAGLSGAKESQWYLRVADYGAELSWRYIAENENFPSADMAADSAVDYWEVYANIFFIRSYSNKGDAVPTLCTERLSANSMGPVECLVEGLQSLHLEFGVDSDGDGIANYYTASPSATELERSVIAKLYLLLRSLQPIAGYHNSKVYQLGQKTYPAFNDAYLRQVYSRSVQLRNSLALRQSWNDD</sequence>